<accession>A0A8J5IYE9</accession>
<feature type="signal peptide" evidence="1">
    <location>
        <begin position="1"/>
        <end position="18"/>
    </location>
</feature>
<comment type="caution">
    <text evidence="2">The sequence shown here is derived from an EMBL/GenBank/DDBJ whole genome shotgun (WGS) entry which is preliminary data.</text>
</comment>
<keyword evidence="3" id="KW-1185">Reference proteome</keyword>
<dbReference type="EMBL" id="JAENGY010000353">
    <property type="protein sequence ID" value="KAG6965054.1"/>
    <property type="molecule type" value="Genomic_DNA"/>
</dbReference>
<reference evidence="2" key="1">
    <citation type="submission" date="2021-01" db="EMBL/GenBank/DDBJ databases">
        <title>Phytophthora aleatoria, a newly-described species from Pinus radiata is distinct from Phytophthora cactorum isolates based on comparative genomics.</title>
        <authorList>
            <person name="Mcdougal R."/>
            <person name="Panda P."/>
            <person name="Williams N."/>
            <person name="Studholme D.J."/>
        </authorList>
    </citation>
    <scope>NUCLEOTIDE SEQUENCE</scope>
    <source>
        <strain evidence="2">NZFS 4037</strain>
    </source>
</reference>
<evidence type="ECO:0000313" key="3">
    <source>
        <dbReference type="Proteomes" id="UP000709295"/>
    </source>
</evidence>
<gene>
    <name evidence="2" type="ORF">JG688_00007382</name>
</gene>
<evidence type="ECO:0008006" key="4">
    <source>
        <dbReference type="Google" id="ProtNLM"/>
    </source>
</evidence>
<dbReference type="Proteomes" id="UP000709295">
    <property type="component" value="Unassembled WGS sequence"/>
</dbReference>
<organism evidence="2 3">
    <name type="scientific">Phytophthora aleatoria</name>
    <dbReference type="NCBI Taxonomy" id="2496075"/>
    <lineage>
        <taxon>Eukaryota</taxon>
        <taxon>Sar</taxon>
        <taxon>Stramenopiles</taxon>
        <taxon>Oomycota</taxon>
        <taxon>Peronosporomycetes</taxon>
        <taxon>Peronosporales</taxon>
        <taxon>Peronosporaceae</taxon>
        <taxon>Phytophthora</taxon>
    </lineage>
</organism>
<dbReference type="AlphaFoldDB" id="A0A8J5IYE9"/>
<protein>
    <recommendedName>
        <fullName evidence="4">RxLR effector protein</fullName>
    </recommendedName>
</protein>
<evidence type="ECO:0000256" key="1">
    <source>
        <dbReference type="SAM" id="SignalP"/>
    </source>
</evidence>
<proteinExistence type="predicted"/>
<sequence>MRFTGLLVLLVTIVAASGKSFTGAVEAPSNNVARASDIKDNETRRLRGGQKVDNEERVMLLNMVHSTSTTSTTSTASTISTHSSQILQAAKDHKPMPKWVKALIVLLGIGAVSGVTVGSIKLTQWLTS</sequence>
<keyword evidence="1" id="KW-0732">Signal</keyword>
<evidence type="ECO:0000313" key="2">
    <source>
        <dbReference type="EMBL" id="KAG6965054.1"/>
    </source>
</evidence>
<feature type="chain" id="PRO_5035246738" description="RxLR effector protein" evidence="1">
    <location>
        <begin position="19"/>
        <end position="128"/>
    </location>
</feature>
<name>A0A8J5IYE9_9STRA</name>